<proteinExistence type="predicted"/>
<reference evidence="2" key="1">
    <citation type="journal article" date="2019" name="Int. J. Syst. Evol. Microbiol.">
        <title>The Global Catalogue of Microorganisms (GCM) 10K type strain sequencing project: providing services to taxonomists for standard genome sequencing and annotation.</title>
        <authorList>
            <consortium name="The Broad Institute Genomics Platform"/>
            <consortium name="The Broad Institute Genome Sequencing Center for Infectious Disease"/>
            <person name="Wu L."/>
            <person name="Ma J."/>
        </authorList>
    </citation>
    <scope>NUCLEOTIDE SEQUENCE [LARGE SCALE GENOMIC DNA]</scope>
    <source>
        <strain evidence="2">JCM 18541</strain>
    </source>
</reference>
<protein>
    <submittedName>
        <fullName evidence="1">Uncharacterized protein</fullName>
    </submittedName>
</protein>
<evidence type="ECO:0000313" key="2">
    <source>
        <dbReference type="Proteomes" id="UP001500187"/>
    </source>
</evidence>
<accession>A0ABP9BU13</accession>
<organism evidence="1 2">
    <name type="scientific">Rothia endophytica</name>
    <dbReference type="NCBI Taxonomy" id="1324766"/>
    <lineage>
        <taxon>Bacteria</taxon>
        <taxon>Bacillati</taxon>
        <taxon>Actinomycetota</taxon>
        <taxon>Actinomycetes</taxon>
        <taxon>Micrococcales</taxon>
        <taxon>Micrococcaceae</taxon>
        <taxon>Rothia</taxon>
    </lineage>
</organism>
<name>A0ABP9BU13_9MICC</name>
<evidence type="ECO:0000313" key="1">
    <source>
        <dbReference type="EMBL" id="GAA4798942.1"/>
    </source>
</evidence>
<sequence>MLCHWDKRATKTCEAIQEAIEDQGLPVFDSEVPNKQQVQNFWFADTRTGDLGGYQDLFTELSQTLKALNP</sequence>
<keyword evidence="2" id="KW-1185">Reference proteome</keyword>
<comment type="caution">
    <text evidence="1">The sequence shown here is derived from an EMBL/GenBank/DDBJ whole genome shotgun (WGS) entry which is preliminary data.</text>
</comment>
<dbReference type="EMBL" id="BAABKP010000004">
    <property type="protein sequence ID" value="GAA4798942.1"/>
    <property type="molecule type" value="Genomic_DNA"/>
</dbReference>
<gene>
    <name evidence="1" type="ORF">GCM10023352_18460</name>
</gene>
<dbReference type="Proteomes" id="UP001500187">
    <property type="component" value="Unassembled WGS sequence"/>
</dbReference>